<dbReference type="Gene3D" id="3.40.50.2000">
    <property type="entry name" value="Glycogen Phosphorylase B"/>
    <property type="match status" value="2"/>
</dbReference>
<dbReference type="Proteomes" id="UP000683507">
    <property type="component" value="Chromosome"/>
</dbReference>
<organism evidence="1 2">
    <name type="scientific">Parvicella tangerina</name>
    <dbReference type="NCBI Taxonomy" id="2829795"/>
    <lineage>
        <taxon>Bacteria</taxon>
        <taxon>Pseudomonadati</taxon>
        <taxon>Bacteroidota</taxon>
        <taxon>Flavobacteriia</taxon>
        <taxon>Flavobacteriales</taxon>
        <taxon>Parvicellaceae</taxon>
        <taxon>Parvicella</taxon>
    </lineage>
</organism>
<dbReference type="KEGG" id="ptan:CRYO30217_02391"/>
<accession>A0A916NI11</accession>
<evidence type="ECO:0008006" key="3">
    <source>
        <dbReference type="Google" id="ProtNLM"/>
    </source>
</evidence>
<dbReference type="PANTHER" id="PTHR12526">
    <property type="entry name" value="GLYCOSYLTRANSFERASE"/>
    <property type="match status" value="1"/>
</dbReference>
<protein>
    <recommendedName>
        <fullName evidence="3">Glycosyltransferase</fullName>
    </recommendedName>
</protein>
<sequence>MKKKLFVISSRVPYPLDKGDKLRLYHQLKELSKEFEICLCSLDDSGKGHLYLNELKKVVQNTHIIKLTKWRIYLNLLLGAFGRKPYQVHYFYQKAAKKKVDQLIKSFQPDHIYCQLIRAAEYVKGYHEIPKTIDYQDAFSKGIERRIDKAGWLKGLFRSEHKRLLKYENLTFDYFDHHTIISEEDRNFIFHEKRKQIKIIPNGIDTHYFTPKDEERSYELLFVGNMSYAPNIDSAKYIVEEIMPLIWKERPRVKVLIAGSNPTHEVKKLTSDLITISGWVDDIRTAYLDAKIFIAPMRIGSGLQNKLLEAMSMELPCITSSLANKSLNAQHEKEVIVCSSSSSYAKAVLELLDNQMGYERLSKSGRSFVESKFSWKKSVEELAVLLNSSH</sequence>
<name>A0A916NI11_9FLAO</name>
<dbReference type="Pfam" id="PF13692">
    <property type="entry name" value="Glyco_trans_1_4"/>
    <property type="match status" value="1"/>
</dbReference>
<proteinExistence type="predicted"/>
<dbReference type="CDD" id="cd03801">
    <property type="entry name" value="GT4_PimA-like"/>
    <property type="match status" value="1"/>
</dbReference>
<dbReference type="AlphaFoldDB" id="A0A916NI11"/>
<dbReference type="SUPFAM" id="SSF53756">
    <property type="entry name" value="UDP-Glycosyltransferase/glycogen phosphorylase"/>
    <property type="match status" value="1"/>
</dbReference>
<evidence type="ECO:0000313" key="1">
    <source>
        <dbReference type="EMBL" id="CAG5084152.1"/>
    </source>
</evidence>
<dbReference type="EMBL" id="OU015584">
    <property type="protein sequence ID" value="CAG5084152.1"/>
    <property type="molecule type" value="Genomic_DNA"/>
</dbReference>
<dbReference type="RefSeq" id="WP_258542621.1">
    <property type="nucleotide sequence ID" value="NZ_OU015584.1"/>
</dbReference>
<evidence type="ECO:0000313" key="2">
    <source>
        <dbReference type="Proteomes" id="UP000683507"/>
    </source>
</evidence>
<reference evidence="1" key="1">
    <citation type="submission" date="2021-04" db="EMBL/GenBank/DDBJ databases">
        <authorList>
            <person name="Rodrigo-Torres L."/>
            <person name="Arahal R. D."/>
            <person name="Lucena T."/>
        </authorList>
    </citation>
    <scope>NUCLEOTIDE SEQUENCE</scope>
    <source>
        <strain evidence="1">AS29M-1</strain>
    </source>
</reference>
<keyword evidence="2" id="KW-1185">Reference proteome</keyword>
<gene>
    <name evidence="1" type="ORF">CRYO30217_02391</name>
</gene>